<sequence>MENYKNLTGKSKAQIISELGFEFNHFPSDIWTYELKKDWWGRKQFLVILFEKDHVKKISLIKTYFVLKTEKYKNL</sequence>
<accession>A0A9N8QT40</accession>
<evidence type="ECO:0000313" key="2">
    <source>
        <dbReference type="Proteomes" id="UP000662618"/>
    </source>
</evidence>
<keyword evidence="2" id="KW-1185">Reference proteome</keyword>
<reference evidence="1" key="1">
    <citation type="submission" date="2020-12" db="EMBL/GenBank/DDBJ databases">
        <authorList>
            <person name="Rodrigo-Torres L."/>
            <person name="Arahal R. D."/>
            <person name="Lucena T."/>
        </authorList>
    </citation>
    <scope>NUCLEOTIDE SEQUENCE</scope>
    <source>
        <strain evidence="1">CECT 9390</strain>
    </source>
</reference>
<dbReference type="AlphaFoldDB" id="A0A9N8QT40"/>
<gene>
    <name evidence="1" type="ORF">CHRY9390_02438</name>
</gene>
<proteinExistence type="predicted"/>
<dbReference type="EMBL" id="CAJIMS010000001">
    <property type="protein sequence ID" value="CAD7811929.1"/>
    <property type="molecule type" value="Genomic_DNA"/>
</dbReference>
<dbReference type="RefSeq" id="WP_162088706.1">
    <property type="nucleotide sequence ID" value="NZ_CAJIMS010000001.1"/>
</dbReference>
<comment type="caution">
    <text evidence="1">The sequence shown here is derived from an EMBL/GenBank/DDBJ whole genome shotgun (WGS) entry which is preliminary data.</text>
</comment>
<organism evidence="1 2">
    <name type="scientific">Chryseobacterium aquaeductus</name>
    <dbReference type="NCBI Taxonomy" id="2675056"/>
    <lineage>
        <taxon>Bacteria</taxon>
        <taxon>Pseudomonadati</taxon>
        <taxon>Bacteroidota</taxon>
        <taxon>Flavobacteriia</taxon>
        <taxon>Flavobacteriales</taxon>
        <taxon>Weeksellaceae</taxon>
        <taxon>Chryseobacterium group</taxon>
        <taxon>Chryseobacterium</taxon>
    </lineage>
</organism>
<evidence type="ECO:0000313" key="1">
    <source>
        <dbReference type="EMBL" id="CAD7811929.1"/>
    </source>
</evidence>
<protein>
    <submittedName>
        <fullName evidence="1">Uncharacterized protein</fullName>
    </submittedName>
</protein>
<dbReference type="Proteomes" id="UP000662618">
    <property type="component" value="Unassembled WGS sequence"/>
</dbReference>
<name>A0A9N8QT40_9FLAO</name>